<organism evidence="6 7">
    <name type="scientific">Alicyclobacillus cellulosilyticus</name>
    <dbReference type="NCBI Taxonomy" id="1003997"/>
    <lineage>
        <taxon>Bacteria</taxon>
        <taxon>Bacillati</taxon>
        <taxon>Bacillota</taxon>
        <taxon>Bacilli</taxon>
        <taxon>Bacillales</taxon>
        <taxon>Alicyclobacillaceae</taxon>
        <taxon>Alicyclobacillus</taxon>
    </lineage>
</organism>
<dbReference type="PANTHER" id="PTHR45569:SF1">
    <property type="entry name" value="SENSOR PROTEIN KDPD"/>
    <property type="match status" value="1"/>
</dbReference>
<feature type="domain" description="Signal transduction histidine kinase osmosensitive K+ channel sensor N-terminal" evidence="5">
    <location>
        <begin position="6"/>
        <end position="214"/>
    </location>
</feature>
<dbReference type="SUPFAM" id="SSF52540">
    <property type="entry name" value="P-loop containing nucleoside triphosphate hydrolases"/>
    <property type="match status" value="2"/>
</dbReference>
<evidence type="ECO:0000313" key="7">
    <source>
        <dbReference type="Proteomes" id="UP000637695"/>
    </source>
</evidence>
<dbReference type="InterPro" id="IPR003852">
    <property type="entry name" value="Sig_transdc_His_kinase_KdpD_N"/>
</dbReference>
<dbReference type="FunFam" id="3.40.50.300:FF:000483">
    <property type="entry name" value="Sensor histidine kinase KdpD"/>
    <property type="match status" value="2"/>
</dbReference>
<dbReference type="InterPro" id="IPR014729">
    <property type="entry name" value="Rossmann-like_a/b/a_fold"/>
</dbReference>
<dbReference type="Pfam" id="PF00582">
    <property type="entry name" value="Usp"/>
    <property type="match status" value="1"/>
</dbReference>
<keyword evidence="2" id="KW-0418">Kinase</keyword>
<dbReference type="InterPro" id="IPR006016">
    <property type="entry name" value="UspA"/>
</dbReference>
<comment type="caution">
    <text evidence="6">The sequence shown here is derived from an EMBL/GenBank/DDBJ whole genome shotgun (WGS) entry which is preliminary data.</text>
</comment>
<evidence type="ECO:0000256" key="1">
    <source>
        <dbReference type="ARBA" id="ARBA00022679"/>
    </source>
</evidence>
<evidence type="ECO:0000259" key="4">
    <source>
        <dbReference type="Pfam" id="PF00582"/>
    </source>
</evidence>
<dbReference type="GO" id="GO:0005886">
    <property type="term" value="C:plasma membrane"/>
    <property type="evidence" value="ECO:0007669"/>
    <property type="project" value="TreeGrafter"/>
</dbReference>
<dbReference type="CDD" id="cd01987">
    <property type="entry name" value="USP_KdpD-like"/>
    <property type="match status" value="1"/>
</dbReference>
<evidence type="ECO:0000256" key="3">
    <source>
        <dbReference type="ARBA" id="ARBA00023012"/>
    </source>
</evidence>
<dbReference type="GO" id="GO:0000155">
    <property type="term" value="F:phosphorelay sensor kinase activity"/>
    <property type="evidence" value="ECO:0007669"/>
    <property type="project" value="InterPro"/>
</dbReference>
<dbReference type="Pfam" id="PF02702">
    <property type="entry name" value="KdpD"/>
    <property type="match status" value="2"/>
</dbReference>
<reference evidence="6" key="1">
    <citation type="journal article" date="2014" name="Int. J. Syst. Evol. Microbiol.">
        <title>Complete genome sequence of Corynebacterium casei LMG S-19264T (=DSM 44701T), isolated from a smear-ripened cheese.</title>
        <authorList>
            <consortium name="US DOE Joint Genome Institute (JGI-PGF)"/>
            <person name="Walter F."/>
            <person name="Albersmeier A."/>
            <person name="Kalinowski J."/>
            <person name="Ruckert C."/>
        </authorList>
    </citation>
    <scope>NUCLEOTIDE SEQUENCE</scope>
    <source>
        <strain evidence="6">JCM 18487</strain>
    </source>
</reference>
<reference evidence="6" key="2">
    <citation type="submission" date="2020-09" db="EMBL/GenBank/DDBJ databases">
        <authorList>
            <person name="Sun Q."/>
            <person name="Ohkuma M."/>
        </authorList>
    </citation>
    <scope>NUCLEOTIDE SEQUENCE</scope>
    <source>
        <strain evidence="6">JCM 18487</strain>
    </source>
</reference>
<feature type="domain" description="Signal transduction histidine kinase osmosensitive K+ channel sensor N-terminal" evidence="5">
    <location>
        <begin position="390"/>
        <end position="597"/>
    </location>
</feature>
<dbReference type="Gene3D" id="3.40.50.300">
    <property type="entry name" value="P-loop containing nucleotide triphosphate hydrolases"/>
    <property type="match status" value="2"/>
</dbReference>
<proteinExistence type="predicted"/>
<accession>A0A917KJ96</accession>
<dbReference type="InterPro" id="IPR027417">
    <property type="entry name" value="P-loop_NTPase"/>
</dbReference>
<dbReference type="Gene3D" id="3.40.50.620">
    <property type="entry name" value="HUPs"/>
    <property type="match status" value="2"/>
</dbReference>
<evidence type="ECO:0000256" key="2">
    <source>
        <dbReference type="ARBA" id="ARBA00022777"/>
    </source>
</evidence>
<gene>
    <name evidence="6" type="primary">kdpD</name>
    <name evidence="6" type="ORF">GCM10010885_24130</name>
</gene>
<dbReference type="EMBL" id="BMOY01000062">
    <property type="protein sequence ID" value="GGJ13931.1"/>
    <property type="molecule type" value="Genomic_DNA"/>
</dbReference>
<feature type="domain" description="UspA" evidence="4">
    <location>
        <begin position="611"/>
        <end position="725"/>
    </location>
</feature>
<dbReference type="GO" id="GO:0005737">
    <property type="term" value="C:cytoplasm"/>
    <property type="evidence" value="ECO:0007669"/>
    <property type="project" value="UniProtKB-ARBA"/>
</dbReference>
<sequence>MRAGERGRLRVFIGAAPGVGKTYTMLKEAHRLKEAGVDVVIGYVDTHGRLETERLLEGLELVPLAEIRVGQAIFHEPDLEAILRRRPQVCVIDELAHTNPPGMRHEKRYQDIEYLLAHGISVMTAVNVQHLASIREEAYQALGLRVVETVPDEFIRQADEVTVIDVTPETLRQRLRDGEIYPKDRVDRALQHFFRLENLSWLRVMALRAVADDVDERLHEAYERKDGPGFVGVKEVVLVSVGHPERAEALLSRGRRMAMRMQGDLFAVYVAETAEDRMTERSREEVERLRQLAERFGAEWILEPKNDRPLGEVIANVARRIEASQIVVGQSRPGFVRWPLARWRSPAKDLIKRLPFVDVRVVGWRSLAPSALSQRNWASVRLVREQKLPGKLTVYVGAAPGVGKTYKMLQDAHDWRQRGVDVVIGHIETHGRKETEMQIGDLERIPKKKIAYSGQIYEEPDIQAILARRPDVVLIDELAHTNAPGSRFQKRYQDILYLLEHGVNVVTAVNIQHLESLKDRVEQLTGAPVKERVPDWFMKLASEVKLIDVAPETLIERMMQGKIYPPEKAERALNHYFQPANLAALRELALREVADDVEHRVDSPLRPEEAERILVCTNYRAHSERLIRRGWRIADRLKAKLYVLVVQTEPALTLEQTKELEQIKELAQSFGAEFLIREGKSIGPVIVDTARALDVSQIIMGRPLEQGVARWFAPRPIMYVLAHAEFADLHIVAHMGRCFASV</sequence>
<keyword evidence="7" id="KW-1185">Reference proteome</keyword>
<dbReference type="AlphaFoldDB" id="A0A917KJ96"/>
<evidence type="ECO:0000259" key="5">
    <source>
        <dbReference type="Pfam" id="PF02702"/>
    </source>
</evidence>
<dbReference type="PANTHER" id="PTHR45569">
    <property type="entry name" value="SENSOR PROTEIN KDPD"/>
    <property type="match status" value="1"/>
</dbReference>
<evidence type="ECO:0000313" key="6">
    <source>
        <dbReference type="EMBL" id="GGJ13931.1"/>
    </source>
</evidence>
<name>A0A917KJ96_9BACL</name>
<protein>
    <submittedName>
        <fullName evidence="6">Potassium-transporting P-type ATPase D chain</fullName>
    </submittedName>
</protein>
<dbReference type="Proteomes" id="UP000637695">
    <property type="component" value="Unassembled WGS sequence"/>
</dbReference>
<dbReference type="InterPro" id="IPR052023">
    <property type="entry name" value="Histidine_kinase_KdpD"/>
</dbReference>
<dbReference type="SUPFAM" id="SSF52402">
    <property type="entry name" value="Adenine nucleotide alpha hydrolases-like"/>
    <property type="match status" value="2"/>
</dbReference>
<keyword evidence="3" id="KW-0902">Two-component regulatory system</keyword>
<keyword evidence="1" id="KW-0808">Transferase</keyword>